<reference evidence="3 4" key="1">
    <citation type="submission" date="2019-08" db="EMBL/GenBank/DDBJ databases">
        <title>Bacillus genomes from the desert of Cuatro Cienegas, Coahuila.</title>
        <authorList>
            <person name="Olmedo-Alvarez G."/>
        </authorList>
    </citation>
    <scope>NUCLEOTIDE SEQUENCE [LARGE SCALE GENOMIC DNA]</scope>
    <source>
        <strain evidence="3 4">CH87b_3T</strain>
    </source>
</reference>
<feature type="compositionally biased region" description="Polar residues" evidence="2">
    <location>
        <begin position="407"/>
        <end position="416"/>
    </location>
</feature>
<evidence type="ECO:0000256" key="2">
    <source>
        <dbReference type="SAM" id="MobiDB-lite"/>
    </source>
</evidence>
<feature type="coiled-coil region" evidence="1">
    <location>
        <begin position="30"/>
        <end position="80"/>
    </location>
</feature>
<dbReference type="EMBL" id="VTEZ01000004">
    <property type="protein sequence ID" value="TYS84850.1"/>
    <property type="molecule type" value="Genomic_DNA"/>
</dbReference>
<name>A0A5D4TWW9_9BACI</name>
<dbReference type="OrthoDB" id="2787940at2"/>
<dbReference type="RefSeq" id="WP_148969274.1">
    <property type="nucleotide sequence ID" value="NZ_JBNIKW010000003.1"/>
</dbReference>
<comment type="caution">
    <text evidence="3">The sequence shown here is derived from an EMBL/GenBank/DDBJ whole genome shotgun (WGS) entry which is preliminary data.</text>
</comment>
<evidence type="ECO:0000256" key="1">
    <source>
        <dbReference type="SAM" id="Coils"/>
    </source>
</evidence>
<evidence type="ECO:0000313" key="4">
    <source>
        <dbReference type="Proteomes" id="UP000324269"/>
    </source>
</evidence>
<feature type="coiled-coil region" evidence="1">
    <location>
        <begin position="112"/>
        <end position="223"/>
    </location>
</feature>
<feature type="region of interest" description="Disordered" evidence="2">
    <location>
        <begin position="388"/>
        <end position="416"/>
    </location>
</feature>
<dbReference type="Proteomes" id="UP000324269">
    <property type="component" value="Unassembled WGS sequence"/>
</dbReference>
<protein>
    <submittedName>
        <fullName evidence="3">Uncharacterized protein</fullName>
    </submittedName>
</protein>
<organism evidence="3 4">
    <name type="scientific">Rossellomorea aquimaris</name>
    <dbReference type="NCBI Taxonomy" id="189382"/>
    <lineage>
        <taxon>Bacteria</taxon>
        <taxon>Bacillati</taxon>
        <taxon>Bacillota</taxon>
        <taxon>Bacilli</taxon>
        <taxon>Bacillales</taxon>
        <taxon>Bacillaceae</taxon>
        <taxon>Rossellomorea</taxon>
    </lineage>
</organism>
<proteinExistence type="predicted"/>
<accession>A0A5D4TWW9</accession>
<sequence length="416" mass="50082">MEEIKIAKNEIKTPMYHIENQEKLYFLSKIDELNQTIERLQESHLYAEVQHYKELFISNLHQLEHLNEELEINRVSEEELIKDRNRFKEWKEKLENQVNDLHHQQHIKENILIEKTEKIHELEQKHVQTEVERKNLDLSMSRLDKERDSLLQQLHEKENLLQDKSITINELEKKLLQSENELNTLSLSLSKLEESHTKSSTENETLLKENQTLLQRNQSLNTKVLSQQQHISDLNAALAHSEETKKEMFYSLISKTEELEKLMSERKHALDSLQFAKDQLVEAEKQKMEYIKTFISEYQKQFEENEWWFSTQFADIDQRSKQQDERIEAVEQEQELNFIHQNEVLMEKFEEVEQRFIEFIEEVDSIRDQNSRMTHNLFELKRMVENQKRSQTHIIKPRQKPIADKMVTQNDDSSSE</sequence>
<dbReference type="AlphaFoldDB" id="A0A5D4TWW9"/>
<gene>
    <name evidence="3" type="ORF">FZC85_15965</name>
</gene>
<evidence type="ECO:0000313" key="3">
    <source>
        <dbReference type="EMBL" id="TYS84850.1"/>
    </source>
</evidence>
<feature type="coiled-coil region" evidence="1">
    <location>
        <begin position="259"/>
        <end position="333"/>
    </location>
</feature>
<keyword evidence="1" id="KW-0175">Coiled coil</keyword>